<dbReference type="InterPro" id="IPR007627">
    <property type="entry name" value="RNA_pol_sigma70_r2"/>
</dbReference>
<evidence type="ECO:0000259" key="6">
    <source>
        <dbReference type="Pfam" id="PF04539"/>
    </source>
</evidence>
<accession>A0ABP9JBX9</accession>
<dbReference type="SUPFAM" id="SSF88659">
    <property type="entry name" value="Sigma3 and sigma4 domains of RNA polymerase sigma factors"/>
    <property type="match status" value="2"/>
</dbReference>
<dbReference type="SUPFAM" id="SSF88946">
    <property type="entry name" value="Sigma2 domain of RNA polymerase sigma factors"/>
    <property type="match status" value="1"/>
</dbReference>
<evidence type="ECO:0000256" key="2">
    <source>
        <dbReference type="ARBA" id="ARBA00023015"/>
    </source>
</evidence>
<evidence type="ECO:0000313" key="9">
    <source>
        <dbReference type="EMBL" id="GAA5025539.1"/>
    </source>
</evidence>
<dbReference type="EMBL" id="BAABIW010000014">
    <property type="protein sequence ID" value="GAA5025539.1"/>
    <property type="molecule type" value="Genomic_DNA"/>
</dbReference>
<evidence type="ECO:0000256" key="5">
    <source>
        <dbReference type="ARBA" id="ARBA00023163"/>
    </source>
</evidence>
<evidence type="ECO:0000259" key="8">
    <source>
        <dbReference type="Pfam" id="PF08281"/>
    </source>
</evidence>
<dbReference type="InterPro" id="IPR014284">
    <property type="entry name" value="RNA_pol_sigma-70_dom"/>
</dbReference>
<dbReference type="InterPro" id="IPR007624">
    <property type="entry name" value="RNA_pol_sigma70_r3"/>
</dbReference>
<dbReference type="PANTHER" id="PTHR30385">
    <property type="entry name" value="SIGMA FACTOR F FLAGELLAR"/>
    <property type="match status" value="1"/>
</dbReference>
<evidence type="ECO:0000259" key="7">
    <source>
        <dbReference type="Pfam" id="PF04542"/>
    </source>
</evidence>
<evidence type="ECO:0000256" key="3">
    <source>
        <dbReference type="ARBA" id="ARBA00023082"/>
    </source>
</evidence>
<dbReference type="Gene3D" id="1.10.1740.10">
    <property type="match status" value="1"/>
</dbReference>
<dbReference type="InterPro" id="IPR013324">
    <property type="entry name" value="RNA_pol_sigma_r3/r4-like"/>
</dbReference>
<keyword evidence="5" id="KW-0804">Transcription</keyword>
<comment type="similarity">
    <text evidence="1">Belongs to the sigma-70 factor family. ECF subfamily.</text>
</comment>
<keyword evidence="3" id="KW-0731">Sigma factor</keyword>
<dbReference type="Pfam" id="PF04539">
    <property type="entry name" value="Sigma70_r3"/>
    <property type="match status" value="1"/>
</dbReference>
<dbReference type="Proteomes" id="UP001500427">
    <property type="component" value="Unassembled WGS sequence"/>
</dbReference>
<comment type="caution">
    <text evidence="9">The sequence shown here is derived from an EMBL/GenBank/DDBJ whole genome shotgun (WGS) entry which is preliminary data.</text>
</comment>
<evidence type="ECO:0000256" key="4">
    <source>
        <dbReference type="ARBA" id="ARBA00023125"/>
    </source>
</evidence>
<dbReference type="Gene3D" id="1.20.140.160">
    <property type="match status" value="1"/>
</dbReference>
<name>A0ABP9JBX9_9MICO</name>
<dbReference type="Pfam" id="PF08281">
    <property type="entry name" value="Sigma70_r4_2"/>
    <property type="match status" value="1"/>
</dbReference>
<proteinExistence type="inferred from homology"/>
<evidence type="ECO:0000256" key="1">
    <source>
        <dbReference type="ARBA" id="ARBA00010641"/>
    </source>
</evidence>
<reference evidence="10" key="1">
    <citation type="journal article" date="2019" name="Int. J. Syst. Evol. Microbiol.">
        <title>The Global Catalogue of Microorganisms (GCM) 10K type strain sequencing project: providing services to taxonomists for standard genome sequencing and annotation.</title>
        <authorList>
            <consortium name="The Broad Institute Genomics Platform"/>
            <consortium name="The Broad Institute Genome Sequencing Center for Infectious Disease"/>
            <person name="Wu L."/>
            <person name="Ma J."/>
        </authorList>
    </citation>
    <scope>NUCLEOTIDE SEQUENCE [LARGE SCALE GENOMIC DNA]</scope>
    <source>
        <strain evidence="10">JCM 17687</strain>
    </source>
</reference>
<dbReference type="Pfam" id="PF04542">
    <property type="entry name" value="Sigma70_r2"/>
    <property type="match status" value="1"/>
</dbReference>
<protein>
    <submittedName>
        <fullName evidence="9">FliA/WhiG family RNA polymerase sigma factor</fullName>
    </submittedName>
</protein>
<feature type="domain" description="RNA polymerase sigma-70 region 2" evidence="7">
    <location>
        <begin position="9"/>
        <end position="80"/>
    </location>
</feature>
<dbReference type="RefSeq" id="WP_345507185.1">
    <property type="nucleotide sequence ID" value="NZ_BAABIW010000014.1"/>
</dbReference>
<keyword evidence="2" id="KW-0805">Transcription regulation</keyword>
<evidence type="ECO:0000313" key="10">
    <source>
        <dbReference type="Proteomes" id="UP001500427"/>
    </source>
</evidence>
<sequence length="278" mass="29260">METTERNQLVVDNLPLVGYLVSDLCARSTHLSREDLASVGAIGLVLAADSFDPTAGVPFGAYARRRISGALLDELRSMDWAGRGTRQRITALKSMSSTLSAQLGRTPTDDEMAAATGLTREQVRSSLADAARTVGTLDDTADAIVADLAAPEDTLLARERTEYLRAAVASLPERLRLIVTAIYLEGKAVKDVAAELGLTSSAISQQRSEALRLLRSGLEAHYADDVHPGGVAPQTESGSTRRAVYLETLAGAVPALGRARTSGYGRQPAVAGSLEAAG</sequence>
<keyword evidence="4" id="KW-0238">DNA-binding</keyword>
<feature type="domain" description="RNA polymerase sigma factor 70 region 4 type 2" evidence="8">
    <location>
        <begin position="162"/>
        <end position="214"/>
    </location>
</feature>
<keyword evidence="10" id="KW-1185">Reference proteome</keyword>
<organism evidence="9 10">
    <name type="scientific">Terrabacter aeriphilus</name>
    <dbReference type="NCBI Taxonomy" id="515662"/>
    <lineage>
        <taxon>Bacteria</taxon>
        <taxon>Bacillati</taxon>
        <taxon>Actinomycetota</taxon>
        <taxon>Actinomycetes</taxon>
        <taxon>Micrococcales</taxon>
        <taxon>Intrasporangiaceae</taxon>
        <taxon>Terrabacter</taxon>
    </lineage>
</organism>
<gene>
    <name evidence="9" type="ORF">GCM10023258_18530</name>
</gene>
<dbReference type="InterPro" id="IPR013325">
    <property type="entry name" value="RNA_pol_sigma_r2"/>
</dbReference>
<dbReference type="InterPro" id="IPR013249">
    <property type="entry name" value="RNA_pol_sigma70_r4_t2"/>
</dbReference>
<dbReference type="CDD" id="cd06171">
    <property type="entry name" value="Sigma70_r4"/>
    <property type="match status" value="1"/>
</dbReference>
<dbReference type="NCBIfam" id="TIGR02937">
    <property type="entry name" value="sigma70-ECF"/>
    <property type="match status" value="1"/>
</dbReference>
<feature type="domain" description="RNA polymerase sigma-70 region 3" evidence="6">
    <location>
        <begin position="89"/>
        <end position="132"/>
    </location>
</feature>